<gene>
    <name evidence="3" type="ORF">SAMN05443667_103207</name>
</gene>
<accession>A0A1H4A5B5</accession>
<dbReference type="Proteomes" id="UP000198951">
    <property type="component" value="Unassembled WGS sequence"/>
</dbReference>
<name>A0A1H4A5B5_9FLAO</name>
<evidence type="ECO:0000256" key="1">
    <source>
        <dbReference type="SAM" id="SignalP"/>
    </source>
</evidence>
<dbReference type="EMBL" id="FNRD01000003">
    <property type="protein sequence ID" value="SEA31179.1"/>
    <property type="molecule type" value="Genomic_DNA"/>
</dbReference>
<feature type="signal peptide" evidence="1">
    <location>
        <begin position="1"/>
        <end position="20"/>
    </location>
</feature>
<sequence length="142" mass="15826">MKKISFLFIVFLLVSCGAKATKVGVKRPLFEVLTQQSDGGGNIHFYEILTEPNEIKMLQNDKQLKNKITSIDVQRSNFVILNMGEKSTGGYSVAVESVQETEKNIIINVKESSPEPDAMVTQGVTYPFCVVKINSKKEIIIK</sequence>
<reference evidence="4" key="1">
    <citation type="submission" date="2016-10" db="EMBL/GenBank/DDBJ databases">
        <authorList>
            <person name="Varghese N."/>
            <person name="Submissions S."/>
        </authorList>
    </citation>
    <scope>NUCLEOTIDE SEQUENCE [LARGE SCALE GENOMIC DNA]</scope>
    <source>
        <strain evidence="4">DSM 22376</strain>
    </source>
</reference>
<feature type="chain" id="PRO_5011581559" evidence="1">
    <location>
        <begin position="21"/>
        <end position="142"/>
    </location>
</feature>
<dbReference type="PROSITE" id="PS51257">
    <property type="entry name" value="PROKAR_LIPOPROTEIN"/>
    <property type="match status" value="1"/>
</dbReference>
<feature type="domain" description="PrcB C-terminal" evidence="2">
    <location>
        <begin position="78"/>
        <end position="134"/>
    </location>
</feature>
<keyword evidence="4" id="KW-1185">Reference proteome</keyword>
<organism evidence="3 4">
    <name type="scientific">Flavobacterium gillisiae</name>
    <dbReference type="NCBI Taxonomy" id="150146"/>
    <lineage>
        <taxon>Bacteria</taxon>
        <taxon>Pseudomonadati</taxon>
        <taxon>Bacteroidota</taxon>
        <taxon>Flavobacteriia</taxon>
        <taxon>Flavobacteriales</taxon>
        <taxon>Flavobacteriaceae</taxon>
        <taxon>Flavobacterium</taxon>
    </lineage>
</organism>
<evidence type="ECO:0000313" key="4">
    <source>
        <dbReference type="Proteomes" id="UP000198951"/>
    </source>
</evidence>
<protein>
    <submittedName>
        <fullName evidence="3">PrcB C-terminal</fullName>
    </submittedName>
</protein>
<keyword evidence="1" id="KW-0732">Signal</keyword>
<dbReference type="OrthoDB" id="1377159at2"/>
<dbReference type="Pfam" id="PF14343">
    <property type="entry name" value="PrcB_C"/>
    <property type="match status" value="1"/>
</dbReference>
<proteinExistence type="predicted"/>
<dbReference type="AlphaFoldDB" id="A0A1H4A5B5"/>
<evidence type="ECO:0000259" key="2">
    <source>
        <dbReference type="Pfam" id="PF14343"/>
    </source>
</evidence>
<dbReference type="InterPro" id="IPR025748">
    <property type="entry name" value="PrcB_C_dom"/>
</dbReference>
<dbReference type="STRING" id="150146.SAMN05443667_103207"/>
<dbReference type="RefSeq" id="WP_091086423.1">
    <property type="nucleotide sequence ID" value="NZ_FNRD01000003.1"/>
</dbReference>
<evidence type="ECO:0000313" key="3">
    <source>
        <dbReference type="EMBL" id="SEA31179.1"/>
    </source>
</evidence>